<accession>A0AA88UA25</accession>
<proteinExistence type="predicted"/>
<reference evidence="1" key="1">
    <citation type="submission" date="2022-12" db="EMBL/GenBank/DDBJ databases">
        <title>Draft genome assemblies for two species of Escallonia (Escalloniales).</title>
        <authorList>
            <person name="Chanderbali A."/>
            <person name="Dervinis C."/>
            <person name="Anghel I."/>
            <person name="Soltis D."/>
            <person name="Soltis P."/>
            <person name="Zapata F."/>
        </authorList>
    </citation>
    <scope>NUCLEOTIDE SEQUENCE</scope>
    <source>
        <strain evidence="1">UCBG92.1500</strain>
        <tissue evidence="1">Leaf</tissue>
    </source>
</reference>
<evidence type="ECO:0000313" key="2">
    <source>
        <dbReference type="Proteomes" id="UP001187471"/>
    </source>
</evidence>
<dbReference type="PANTHER" id="PTHR47481:SF9">
    <property type="entry name" value="RETROTRANSPOSON GAG DOMAIN-CONTAINING PROTEIN"/>
    <property type="match status" value="1"/>
</dbReference>
<protein>
    <submittedName>
        <fullName evidence="1">Uncharacterized protein</fullName>
    </submittedName>
</protein>
<dbReference type="PANTHER" id="PTHR47481">
    <property type="match status" value="1"/>
</dbReference>
<organism evidence="1 2">
    <name type="scientific">Escallonia rubra</name>
    <dbReference type="NCBI Taxonomy" id="112253"/>
    <lineage>
        <taxon>Eukaryota</taxon>
        <taxon>Viridiplantae</taxon>
        <taxon>Streptophyta</taxon>
        <taxon>Embryophyta</taxon>
        <taxon>Tracheophyta</taxon>
        <taxon>Spermatophyta</taxon>
        <taxon>Magnoliopsida</taxon>
        <taxon>eudicotyledons</taxon>
        <taxon>Gunneridae</taxon>
        <taxon>Pentapetalae</taxon>
        <taxon>asterids</taxon>
        <taxon>campanulids</taxon>
        <taxon>Escalloniales</taxon>
        <taxon>Escalloniaceae</taxon>
        <taxon>Escallonia</taxon>
    </lineage>
</organism>
<dbReference type="Pfam" id="PF14223">
    <property type="entry name" value="Retrotran_gag_2"/>
    <property type="match status" value="1"/>
</dbReference>
<dbReference type="EMBL" id="JAVXUO010002070">
    <property type="protein sequence ID" value="KAK2976500.1"/>
    <property type="molecule type" value="Genomic_DNA"/>
</dbReference>
<comment type="caution">
    <text evidence="1">The sequence shown here is derived from an EMBL/GenBank/DDBJ whole genome shotgun (WGS) entry which is preliminary data.</text>
</comment>
<evidence type="ECO:0000313" key="1">
    <source>
        <dbReference type="EMBL" id="KAK2976500.1"/>
    </source>
</evidence>
<sequence length="151" mass="17357">MANPVVLFNALSHLPTKLTYTNFTEAWERLLVLFANRSHSRVMSLKEHPLNNPRGTRSISEYLQHMRAIADDLALVENPLSEDDLVLYTLSGVRPKFKEIVPTIRPRETPISFDELYDKLGNCELHLKKEDPSLLSLPLRRITHGPNRFTP</sequence>
<name>A0AA88UA25_9ASTE</name>
<dbReference type="Proteomes" id="UP001187471">
    <property type="component" value="Unassembled WGS sequence"/>
</dbReference>
<gene>
    <name evidence="1" type="ORF">RJ640_001045</name>
</gene>
<keyword evidence="2" id="KW-1185">Reference proteome</keyword>
<dbReference type="AlphaFoldDB" id="A0AA88UA25"/>